<dbReference type="RefSeq" id="WP_110270715.1">
    <property type="nucleotide sequence ID" value="NZ_CP029289.2"/>
</dbReference>
<feature type="domain" description="Mannose-1-phosphate guanyltransferase C-terminal" evidence="3">
    <location>
        <begin position="247"/>
        <end position="354"/>
    </location>
</feature>
<dbReference type="PANTHER" id="PTHR22572">
    <property type="entry name" value="SUGAR-1-PHOSPHATE GUANYL TRANSFERASE"/>
    <property type="match status" value="1"/>
</dbReference>
<dbReference type="InterPro" id="IPR029044">
    <property type="entry name" value="Nucleotide-diphossugar_trans"/>
</dbReference>
<feature type="domain" description="Nucleotidyl transferase" evidence="2">
    <location>
        <begin position="4"/>
        <end position="223"/>
    </location>
</feature>
<dbReference type="GeneID" id="36832436"/>
<dbReference type="AlphaFoldDB" id="A0A2U9IFX9"/>
<dbReference type="SUPFAM" id="SSF53448">
    <property type="entry name" value="Nucleotide-diphospho-sugar transferases"/>
    <property type="match status" value="1"/>
</dbReference>
<dbReference type="GO" id="GO:0016779">
    <property type="term" value="F:nucleotidyltransferase activity"/>
    <property type="evidence" value="ECO:0007669"/>
    <property type="project" value="UniProtKB-KW"/>
</dbReference>
<dbReference type="OrthoDB" id="15372at2157"/>
<dbReference type="InterPro" id="IPR050486">
    <property type="entry name" value="Mannose-1P_guanyltransferase"/>
</dbReference>
<evidence type="ECO:0000259" key="2">
    <source>
        <dbReference type="Pfam" id="PF00483"/>
    </source>
</evidence>
<keyword evidence="4" id="KW-0808">Transferase</keyword>
<comment type="similarity">
    <text evidence="1">Belongs to the transferase hexapeptide repeat family.</text>
</comment>
<dbReference type="Gene3D" id="2.160.10.10">
    <property type="entry name" value="Hexapeptide repeat proteins"/>
    <property type="match status" value="1"/>
</dbReference>
<sequence length="358" mass="39622">MVSAIVLAGGYATRLRPLSLTKPKALFPVLDKPMIDYILDLLEDAGVDDIYVSLRVMGDKIIDYLEGEGRKIKFVVEKDPLGDAGPLKYIVNQYKLDDTVIVIYGDIYTELNIKDLLSFHDKRDCPATMVGKEVEDPRRYGVLVTEGDTLIEIIEKPRNPISKLINAGVYVFNKKLFDLISGNSISKNFLPVILQNNCISVYRYNGIWADIGVPKDYLKLNFSLLAEKYPKGYIASDAKVCSGVTLIPPYFISSGAKISDSSIVDSNTILGKNVSIGEGVFVSESLIMDNVKIADHSYISGSIIADKSNIGKWNHIREGTIIGEEVLTKDGVLLNQNTIILPNKEVSEPIFKRGKIIL</sequence>
<organism evidence="4 5">
    <name type="scientific">Acidianus brierleyi</name>
    <dbReference type="NCBI Taxonomy" id="41673"/>
    <lineage>
        <taxon>Archaea</taxon>
        <taxon>Thermoproteota</taxon>
        <taxon>Thermoprotei</taxon>
        <taxon>Sulfolobales</taxon>
        <taxon>Sulfolobaceae</taxon>
        <taxon>Acidianus</taxon>
    </lineage>
</organism>
<name>A0A2U9IFX9_9CREN</name>
<accession>A0A2U9IFX9</accession>
<dbReference type="Pfam" id="PF00483">
    <property type="entry name" value="NTP_transferase"/>
    <property type="match status" value="1"/>
</dbReference>
<dbReference type="Proteomes" id="UP000248044">
    <property type="component" value="Chromosome"/>
</dbReference>
<protein>
    <submittedName>
        <fullName evidence="4">Mannose-1-phosphate guanylyltransferase</fullName>
    </submittedName>
</protein>
<reference evidence="4 5" key="1">
    <citation type="submission" date="2018-05" db="EMBL/GenBank/DDBJ databases">
        <title>Complete Genome Sequences of Extremely Thermoacidophilic, Metal-Mobilizing Type-Strain Members of the Archaeal Family Sulfolobaceae: Acidianus brierleyi DSM-1651T, Acidianus sulfidivorans DSM-18786T, Metallosphaera hakonensis DSM-7519T, and Metallosphaera prunae DSM-10039T.</title>
        <authorList>
            <person name="Counts J.A."/>
            <person name="Kelly R.M."/>
        </authorList>
    </citation>
    <scope>NUCLEOTIDE SEQUENCE [LARGE SCALE GENOMIC DNA]</scope>
    <source>
        <strain evidence="4 5">DSM 1651</strain>
    </source>
</reference>
<dbReference type="EMBL" id="CP029289">
    <property type="protein sequence ID" value="AWR94834.1"/>
    <property type="molecule type" value="Genomic_DNA"/>
</dbReference>
<evidence type="ECO:0000256" key="1">
    <source>
        <dbReference type="ARBA" id="ARBA00007274"/>
    </source>
</evidence>
<dbReference type="CDD" id="cd04181">
    <property type="entry name" value="NTP_transferase"/>
    <property type="match status" value="1"/>
</dbReference>
<keyword evidence="4" id="KW-0548">Nucleotidyltransferase</keyword>
<dbReference type="Pfam" id="PF25087">
    <property type="entry name" value="GMPPB_C"/>
    <property type="match status" value="1"/>
</dbReference>
<evidence type="ECO:0000313" key="5">
    <source>
        <dbReference type="Proteomes" id="UP000248044"/>
    </source>
</evidence>
<evidence type="ECO:0000259" key="3">
    <source>
        <dbReference type="Pfam" id="PF25087"/>
    </source>
</evidence>
<evidence type="ECO:0000313" key="4">
    <source>
        <dbReference type="EMBL" id="AWR94834.1"/>
    </source>
</evidence>
<dbReference type="InterPro" id="IPR005835">
    <property type="entry name" value="NTP_transferase_dom"/>
</dbReference>
<dbReference type="InterPro" id="IPR056729">
    <property type="entry name" value="GMPPB_C"/>
</dbReference>
<keyword evidence="5" id="KW-1185">Reference proteome</keyword>
<dbReference type="KEGG" id="abri:DFR85_09730"/>
<dbReference type="Gene3D" id="3.90.550.10">
    <property type="entry name" value="Spore Coat Polysaccharide Biosynthesis Protein SpsA, Chain A"/>
    <property type="match status" value="1"/>
</dbReference>
<proteinExistence type="inferred from homology"/>
<gene>
    <name evidence="4" type="ORF">DFR85_09730</name>
</gene>